<comment type="catalytic activity">
    <reaction evidence="1">
        <text>ATP + H2O = ADP + phosphate + H(+)</text>
        <dbReference type="Rhea" id="RHEA:13065"/>
        <dbReference type="ChEBI" id="CHEBI:15377"/>
        <dbReference type="ChEBI" id="CHEBI:15378"/>
        <dbReference type="ChEBI" id="CHEBI:30616"/>
        <dbReference type="ChEBI" id="CHEBI:43474"/>
        <dbReference type="ChEBI" id="CHEBI:456216"/>
        <dbReference type="EC" id="5.6.2.3"/>
    </reaction>
</comment>
<dbReference type="Proteomes" id="UP000887116">
    <property type="component" value="Unassembled WGS sequence"/>
</dbReference>
<dbReference type="GO" id="GO:0006310">
    <property type="term" value="P:DNA recombination"/>
    <property type="evidence" value="ECO:0007669"/>
    <property type="project" value="UniProtKB-KW"/>
</dbReference>
<dbReference type="GO" id="GO:0043139">
    <property type="term" value="F:5'-3' DNA helicase activity"/>
    <property type="evidence" value="ECO:0007669"/>
    <property type="project" value="UniProtKB-EC"/>
</dbReference>
<proteinExistence type="inferred from homology"/>
<comment type="caution">
    <text evidence="3">The sequence shown here is derived from an EMBL/GenBank/DDBJ whole genome shotgun (WGS) entry which is preliminary data.</text>
</comment>
<keyword evidence="4" id="KW-1185">Reference proteome</keyword>
<dbReference type="OrthoDB" id="6422725at2759"/>
<gene>
    <name evidence="3" type="primary">EVAR_37374_1</name>
    <name evidence="3" type="ORF">TNCT_402051</name>
</gene>
<evidence type="ECO:0000256" key="1">
    <source>
        <dbReference type="RuleBase" id="RU363044"/>
    </source>
</evidence>
<keyword evidence="1 3" id="KW-0347">Helicase</keyword>
<dbReference type="Pfam" id="PF05970">
    <property type="entry name" value="PIF1"/>
    <property type="match status" value="1"/>
</dbReference>
<protein>
    <recommendedName>
        <fullName evidence="1">ATP-dependent DNA helicase</fullName>
        <ecNumber evidence="1">5.6.2.3</ecNumber>
    </recommendedName>
</protein>
<evidence type="ECO:0000313" key="4">
    <source>
        <dbReference type="Proteomes" id="UP000887116"/>
    </source>
</evidence>
<dbReference type="AlphaFoldDB" id="A0A8X6J8G9"/>
<dbReference type="EC" id="5.6.2.3" evidence="1"/>
<dbReference type="InterPro" id="IPR010285">
    <property type="entry name" value="DNA_helicase_pif1-like_DEAD"/>
</dbReference>
<accession>A0A8X6J8G9</accession>
<feature type="domain" description="DNA helicase Pif1-like DEAD-box helicase" evidence="2">
    <location>
        <begin position="86"/>
        <end position="175"/>
    </location>
</feature>
<comment type="similarity">
    <text evidence="1">Belongs to the helicase family.</text>
</comment>
<dbReference type="PANTHER" id="PTHR10492">
    <property type="match status" value="1"/>
</dbReference>
<keyword evidence="1" id="KW-0227">DNA damage</keyword>
<organism evidence="3 4">
    <name type="scientific">Trichonephila clavata</name>
    <name type="common">Joro spider</name>
    <name type="synonym">Nephila clavata</name>
    <dbReference type="NCBI Taxonomy" id="2740835"/>
    <lineage>
        <taxon>Eukaryota</taxon>
        <taxon>Metazoa</taxon>
        <taxon>Ecdysozoa</taxon>
        <taxon>Arthropoda</taxon>
        <taxon>Chelicerata</taxon>
        <taxon>Arachnida</taxon>
        <taxon>Araneae</taxon>
        <taxon>Araneomorphae</taxon>
        <taxon>Entelegynae</taxon>
        <taxon>Araneoidea</taxon>
        <taxon>Nephilidae</taxon>
        <taxon>Trichonephila</taxon>
    </lineage>
</organism>
<sequence>MTDDILHRHRTRFNDLTITFSNAMYNEELTAIEDICIVIANLPLSHFGMNSQNGSASTLINTEMNHELQYNTVEMATFITRNGPLLTEKQRTIYDRIMLAVEAGKGGILFLECTWWNWQTFLISIILAKIRLNNSIALAVASSDIVATLLDGERTSLKLPLNIQNNPDAVCNIKK</sequence>
<dbReference type="GO" id="GO:0000723">
    <property type="term" value="P:telomere maintenance"/>
    <property type="evidence" value="ECO:0007669"/>
    <property type="project" value="InterPro"/>
</dbReference>
<evidence type="ECO:0000259" key="2">
    <source>
        <dbReference type="Pfam" id="PF05970"/>
    </source>
</evidence>
<reference evidence="3" key="1">
    <citation type="submission" date="2020-07" db="EMBL/GenBank/DDBJ databases">
        <title>Multicomponent nature underlies the extraordinary mechanical properties of spider dragline silk.</title>
        <authorList>
            <person name="Kono N."/>
            <person name="Nakamura H."/>
            <person name="Mori M."/>
            <person name="Yoshida Y."/>
            <person name="Ohtoshi R."/>
            <person name="Malay A.D."/>
            <person name="Moran D.A.P."/>
            <person name="Tomita M."/>
            <person name="Numata K."/>
            <person name="Arakawa K."/>
        </authorList>
    </citation>
    <scope>NUCLEOTIDE SEQUENCE</scope>
</reference>
<name>A0A8X6J8G9_TRICU</name>
<dbReference type="PANTHER" id="PTHR10492:SF57">
    <property type="entry name" value="ATP-DEPENDENT DNA HELICASE"/>
    <property type="match status" value="1"/>
</dbReference>
<keyword evidence="1" id="KW-0233">DNA recombination</keyword>
<dbReference type="EMBL" id="BMAO01004701">
    <property type="protein sequence ID" value="GFQ96360.1"/>
    <property type="molecule type" value="Genomic_DNA"/>
</dbReference>
<keyword evidence="1" id="KW-0547">Nucleotide-binding</keyword>
<keyword evidence="1" id="KW-0234">DNA repair</keyword>
<dbReference type="GO" id="GO:0005524">
    <property type="term" value="F:ATP binding"/>
    <property type="evidence" value="ECO:0007669"/>
    <property type="project" value="UniProtKB-KW"/>
</dbReference>
<dbReference type="GO" id="GO:0016787">
    <property type="term" value="F:hydrolase activity"/>
    <property type="evidence" value="ECO:0007669"/>
    <property type="project" value="UniProtKB-KW"/>
</dbReference>
<keyword evidence="1" id="KW-0067">ATP-binding</keyword>
<dbReference type="GO" id="GO:0006281">
    <property type="term" value="P:DNA repair"/>
    <property type="evidence" value="ECO:0007669"/>
    <property type="project" value="UniProtKB-KW"/>
</dbReference>
<comment type="cofactor">
    <cofactor evidence="1">
        <name>Mg(2+)</name>
        <dbReference type="ChEBI" id="CHEBI:18420"/>
    </cofactor>
</comment>
<keyword evidence="1" id="KW-0378">Hydrolase</keyword>
<evidence type="ECO:0000313" key="3">
    <source>
        <dbReference type="EMBL" id="GFQ96360.1"/>
    </source>
</evidence>